<keyword evidence="3" id="KW-1185">Reference proteome</keyword>
<organism evidence="2 3">
    <name type="scientific">Colletotrichum scovillei</name>
    <dbReference type="NCBI Taxonomy" id="1209932"/>
    <lineage>
        <taxon>Eukaryota</taxon>
        <taxon>Fungi</taxon>
        <taxon>Dikarya</taxon>
        <taxon>Ascomycota</taxon>
        <taxon>Pezizomycotina</taxon>
        <taxon>Sordariomycetes</taxon>
        <taxon>Hypocreomycetidae</taxon>
        <taxon>Glomerellales</taxon>
        <taxon>Glomerellaceae</taxon>
        <taxon>Colletotrichum</taxon>
        <taxon>Colletotrichum acutatum species complex</taxon>
    </lineage>
</organism>
<gene>
    <name evidence="2" type="ORF">JMJ77_002447</name>
</gene>
<accession>A0A9P7UE68</accession>
<sequence>MDRFVRRVPRRSLASGCYLSKRKHLSRSTPVVQHAVSSAKRESS</sequence>
<proteinExistence type="predicted"/>
<dbReference type="AlphaFoldDB" id="A0A9P7UE68"/>
<comment type="caution">
    <text evidence="2">The sequence shown here is derived from an EMBL/GenBank/DDBJ whole genome shotgun (WGS) entry which is preliminary data.</text>
</comment>
<protein>
    <submittedName>
        <fullName evidence="2">Uncharacterized protein</fullName>
    </submittedName>
</protein>
<reference evidence="2" key="1">
    <citation type="submission" date="2021-05" db="EMBL/GenBank/DDBJ databases">
        <title>Comparative genomics of three Colletotrichum scovillei strains and genetic complementation revealed genes involved fungal growth and virulence on chili pepper.</title>
        <authorList>
            <person name="Hsieh D.-K."/>
            <person name="Chuang S.-C."/>
            <person name="Chen C.-Y."/>
            <person name="Chao Y.-T."/>
            <person name="Lu M.-Y.J."/>
            <person name="Lee M.-H."/>
            <person name="Shih M.-C."/>
        </authorList>
    </citation>
    <scope>NUCLEOTIDE SEQUENCE</scope>
    <source>
        <strain evidence="2">Coll-153</strain>
    </source>
</reference>
<feature type="region of interest" description="Disordered" evidence="1">
    <location>
        <begin position="24"/>
        <end position="44"/>
    </location>
</feature>
<evidence type="ECO:0000256" key="1">
    <source>
        <dbReference type="SAM" id="MobiDB-lite"/>
    </source>
</evidence>
<dbReference type="Proteomes" id="UP000699042">
    <property type="component" value="Unassembled WGS sequence"/>
</dbReference>
<dbReference type="EMBL" id="JAESDN010000004">
    <property type="protein sequence ID" value="KAG7051831.1"/>
    <property type="molecule type" value="Genomic_DNA"/>
</dbReference>
<evidence type="ECO:0000313" key="2">
    <source>
        <dbReference type="EMBL" id="KAG7051831.1"/>
    </source>
</evidence>
<evidence type="ECO:0000313" key="3">
    <source>
        <dbReference type="Proteomes" id="UP000699042"/>
    </source>
</evidence>
<name>A0A9P7UE68_9PEZI</name>